<dbReference type="Proteomes" id="UP000006729">
    <property type="component" value="Chromosome 14"/>
</dbReference>
<keyword evidence="3" id="KW-1185">Reference proteome</keyword>
<dbReference type="EMBL" id="CM009303">
    <property type="protein sequence ID" value="PNT04807.1"/>
    <property type="molecule type" value="Genomic_DNA"/>
</dbReference>
<evidence type="ECO:0000256" key="1">
    <source>
        <dbReference type="SAM" id="Phobius"/>
    </source>
</evidence>
<evidence type="ECO:0000313" key="3">
    <source>
        <dbReference type="Proteomes" id="UP000006729"/>
    </source>
</evidence>
<sequence length="70" mass="8143">MSVITLRVLSSIPQIKKKTRTTMTILQYLPRVCSLSLSLSFFIFFCLHPLQGPIFFLSSLYQTNPETWKM</sequence>
<name>A0A2K1XVJ0_POPTR</name>
<feature type="transmembrane region" description="Helical" evidence="1">
    <location>
        <begin position="28"/>
        <end position="50"/>
    </location>
</feature>
<proteinExistence type="predicted"/>
<keyword evidence="1" id="KW-0472">Membrane</keyword>
<organism evidence="2 3">
    <name type="scientific">Populus trichocarpa</name>
    <name type="common">Western balsam poplar</name>
    <name type="synonym">Populus balsamifera subsp. trichocarpa</name>
    <dbReference type="NCBI Taxonomy" id="3694"/>
    <lineage>
        <taxon>Eukaryota</taxon>
        <taxon>Viridiplantae</taxon>
        <taxon>Streptophyta</taxon>
        <taxon>Embryophyta</taxon>
        <taxon>Tracheophyta</taxon>
        <taxon>Spermatophyta</taxon>
        <taxon>Magnoliopsida</taxon>
        <taxon>eudicotyledons</taxon>
        <taxon>Gunneridae</taxon>
        <taxon>Pentapetalae</taxon>
        <taxon>rosids</taxon>
        <taxon>fabids</taxon>
        <taxon>Malpighiales</taxon>
        <taxon>Salicaceae</taxon>
        <taxon>Saliceae</taxon>
        <taxon>Populus</taxon>
    </lineage>
</organism>
<gene>
    <name evidence="2" type="ORF">POPTR_014G142500</name>
</gene>
<keyword evidence="1" id="KW-1133">Transmembrane helix</keyword>
<keyword evidence="1" id="KW-0812">Transmembrane</keyword>
<reference evidence="2 3" key="1">
    <citation type="journal article" date="2006" name="Science">
        <title>The genome of black cottonwood, Populus trichocarpa (Torr. &amp; Gray).</title>
        <authorList>
            <person name="Tuskan G.A."/>
            <person name="Difazio S."/>
            <person name="Jansson S."/>
            <person name="Bohlmann J."/>
            <person name="Grigoriev I."/>
            <person name="Hellsten U."/>
            <person name="Putnam N."/>
            <person name="Ralph S."/>
            <person name="Rombauts S."/>
            <person name="Salamov A."/>
            <person name="Schein J."/>
            <person name="Sterck L."/>
            <person name="Aerts A."/>
            <person name="Bhalerao R.R."/>
            <person name="Bhalerao R.P."/>
            <person name="Blaudez D."/>
            <person name="Boerjan W."/>
            <person name="Brun A."/>
            <person name="Brunner A."/>
            <person name="Busov V."/>
            <person name="Campbell M."/>
            <person name="Carlson J."/>
            <person name="Chalot M."/>
            <person name="Chapman J."/>
            <person name="Chen G.L."/>
            <person name="Cooper D."/>
            <person name="Coutinho P.M."/>
            <person name="Couturier J."/>
            <person name="Covert S."/>
            <person name="Cronk Q."/>
            <person name="Cunningham R."/>
            <person name="Davis J."/>
            <person name="Degroeve S."/>
            <person name="Dejardin A."/>
            <person name="Depamphilis C."/>
            <person name="Detter J."/>
            <person name="Dirks B."/>
            <person name="Dubchak I."/>
            <person name="Duplessis S."/>
            <person name="Ehlting J."/>
            <person name="Ellis B."/>
            <person name="Gendler K."/>
            <person name="Goodstein D."/>
            <person name="Gribskov M."/>
            <person name="Grimwood J."/>
            <person name="Groover A."/>
            <person name="Gunter L."/>
            <person name="Hamberger B."/>
            <person name="Heinze B."/>
            <person name="Helariutta Y."/>
            <person name="Henrissat B."/>
            <person name="Holligan D."/>
            <person name="Holt R."/>
            <person name="Huang W."/>
            <person name="Islam-Faridi N."/>
            <person name="Jones S."/>
            <person name="Jones-Rhoades M."/>
            <person name="Jorgensen R."/>
            <person name="Joshi C."/>
            <person name="Kangasjarvi J."/>
            <person name="Karlsson J."/>
            <person name="Kelleher C."/>
            <person name="Kirkpatrick R."/>
            <person name="Kirst M."/>
            <person name="Kohler A."/>
            <person name="Kalluri U."/>
            <person name="Larimer F."/>
            <person name="Leebens-Mack J."/>
            <person name="Leple J.C."/>
            <person name="Locascio P."/>
            <person name="Lou Y."/>
            <person name="Lucas S."/>
            <person name="Martin F."/>
            <person name="Montanini B."/>
            <person name="Napoli C."/>
            <person name="Nelson D.R."/>
            <person name="Nelson C."/>
            <person name="Nieminen K."/>
            <person name="Nilsson O."/>
            <person name="Pereda V."/>
            <person name="Peter G."/>
            <person name="Philippe R."/>
            <person name="Pilate G."/>
            <person name="Poliakov A."/>
            <person name="Razumovskaya J."/>
            <person name="Richardson P."/>
            <person name="Rinaldi C."/>
            <person name="Ritland K."/>
            <person name="Rouze P."/>
            <person name="Ryaboy D."/>
            <person name="Schmutz J."/>
            <person name="Schrader J."/>
            <person name="Segerman B."/>
            <person name="Shin H."/>
            <person name="Siddiqui A."/>
            <person name="Sterky F."/>
            <person name="Terry A."/>
            <person name="Tsai C.J."/>
            <person name="Uberbacher E."/>
            <person name="Unneberg P."/>
            <person name="Vahala J."/>
            <person name="Wall K."/>
            <person name="Wessler S."/>
            <person name="Yang G."/>
            <person name="Yin T."/>
            <person name="Douglas C."/>
            <person name="Marra M."/>
            <person name="Sandberg G."/>
            <person name="Van de Peer Y."/>
            <person name="Rokhsar D."/>
        </authorList>
    </citation>
    <scope>NUCLEOTIDE SEQUENCE [LARGE SCALE GENOMIC DNA]</scope>
    <source>
        <strain evidence="3">cv. Nisqually</strain>
    </source>
</reference>
<dbReference type="AlphaFoldDB" id="A0A2K1XVJ0"/>
<accession>A0A2K1XVJ0</accession>
<evidence type="ECO:0000313" key="2">
    <source>
        <dbReference type="EMBL" id="PNT04807.1"/>
    </source>
</evidence>
<protein>
    <submittedName>
        <fullName evidence="2">Uncharacterized protein</fullName>
    </submittedName>
</protein>
<dbReference type="InParanoid" id="A0A2K1XVJ0"/>